<dbReference type="Pfam" id="PF12697">
    <property type="entry name" value="Abhydrolase_6"/>
    <property type="match status" value="1"/>
</dbReference>
<dbReference type="InterPro" id="IPR000073">
    <property type="entry name" value="AB_hydrolase_1"/>
</dbReference>
<dbReference type="PANTHER" id="PTHR43433">
    <property type="entry name" value="HYDROLASE, ALPHA/BETA FOLD FAMILY PROTEIN"/>
    <property type="match status" value="1"/>
</dbReference>
<accession>A0A9X2NMG6</accession>
<keyword evidence="3" id="KW-1185">Reference proteome</keyword>
<dbReference type="Proteomes" id="UP001144096">
    <property type="component" value="Unassembled WGS sequence"/>
</dbReference>
<dbReference type="InterPro" id="IPR050471">
    <property type="entry name" value="AB_hydrolase"/>
</dbReference>
<dbReference type="Gene3D" id="3.40.50.1820">
    <property type="entry name" value="alpha/beta hydrolase"/>
    <property type="match status" value="1"/>
</dbReference>
<name>A0A9X2NMG6_9PSEU</name>
<keyword evidence="2" id="KW-0378">Hydrolase</keyword>
<organism evidence="2 3">
    <name type="scientific">Amycolatopsis iheyensis</name>
    <dbReference type="NCBI Taxonomy" id="2945988"/>
    <lineage>
        <taxon>Bacteria</taxon>
        <taxon>Bacillati</taxon>
        <taxon>Actinomycetota</taxon>
        <taxon>Actinomycetes</taxon>
        <taxon>Pseudonocardiales</taxon>
        <taxon>Pseudonocardiaceae</taxon>
        <taxon>Amycolatopsis</taxon>
    </lineage>
</organism>
<dbReference type="AlphaFoldDB" id="A0A9X2NMG6"/>
<dbReference type="EMBL" id="JAMXQV010000044">
    <property type="protein sequence ID" value="MCR6490386.1"/>
    <property type="molecule type" value="Genomic_DNA"/>
</dbReference>
<evidence type="ECO:0000313" key="2">
    <source>
        <dbReference type="EMBL" id="MCR6490386.1"/>
    </source>
</evidence>
<feature type="domain" description="AB hydrolase-1" evidence="1">
    <location>
        <begin position="39"/>
        <end position="254"/>
    </location>
</feature>
<gene>
    <name evidence="2" type="ORF">M8542_47030</name>
</gene>
<proteinExistence type="predicted"/>
<protein>
    <submittedName>
        <fullName evidence="2">Alpha/beta hydrolase</fullName>
    </submittedName>
</protein>
<dbReference type="InterPro" id="IPR029058">
    <property type="entry name" value="AB_hydrolase_fold"/>
</dbReference>
<dbReference type="RefSeq" id="WP_257926951.1">
    <property type="nucleotide sequence ID" value="NZ_JAMXQV010000044.1"/>
</dbReference>
<sequence length="264" mass="27910">MSTTVSADGTKIAYTRAGSGPALVLVDGAMSYRGSSPNDALAKELAARFTVHTYDRRGRGESADTGPYAVEREVEDIAALIKEAGGEAFLFGISSGAALALEAANQGLPVPKLAVYEPPFIIDDTRAPVGADYATRLDSALAEGKRGKAVKMFMTEGVGLGKATVAVMRIMPFWSKLKKVAHTLPYDTAVMGGHQSGRPLPRAWPQVTMPALAIDGDRGPAWMRNGVKTLAQILPSAEYRTLPGQTHIVKAPALAPVLTEFFLG</sequence>
<evidence type="ECO:0000259" key="1">
    <source>
        <dbReference type="Pfam" id="PF12697"/>
    </source>
</evidence>
<evidence type="ECO:0000313" key="3">
    <source>
        <dbReference type="Proteomes" id="UP001144096"/>
    </source>
</evidence>
<comment type="caution">
    <text evidence="2">The sequence shown here is derived from an EMBL/GenBank/DDBJ whole genome shotgun (WGS) entry which is preliminary data.</text>
</comment>
<dbReference type="PANTHER" id="PTHR43433:SF5">
    <property type="entry name" value="AB HYDROLASE-1 DOMAIN-CONTAINING PROTEIN"/>
    <property type="match status" value="1"/>
</dbReference>
<dbReference type="GO" id="GO:0016787">
    <property type="term" value="F:hydrolase activity"/>
    <property type="evidence" value="ECO:0007669"/>
    <property type="project" value="UniProtKB-KW"/>
</dbReference>
<reference evidence="2" key="1">
    <citation type="submission" date="2022-06" db="EMBL/GenBank/DDBJ databases">
        <title>Amycolatopsis iheyaensis sp. nov., a new species of the genus Amycolatopsis isolated from soil in Iheya island, Japan.</title>
        <authorList>
            <person name="Ngamcharungchit C."/>
            <person name="Kanto H."/>
            <person name="Take A."/>
            <person name="Intra B."/>
            <person name="Matsumoto A."/>
            <person name="Panbangred W."/>
            <person name="Inahashi Y."/>
        </authorList>
    </citation>
    <scope>NUCLEOTIDE SEQUENCE</scope>
    <source>
        <strain evidence="2">OK19-0408</strain>
    </source>
</reference>
<dbReference type="SUPFAM" id="SSF53474">
    <property type="entry name" value="alpha/beta-Hydrolases"/>
    <property type="match status" value="1"/>
</dbReference>